<feature type="transmembrane region" description="Helical" evidence="1">
    <location>
        <begin position="250"/>
        <end position="270"/>
    </location>
</feature>
<dbReference type="AlphaFoldDB" id="A0A1G8V014"/>
<feature type="transmembrane region" description="Helical" evidence="1">
    <location>
        <begin position="158"/>
        <end position="183"/>
    </location>
</feature>
<protein>
    <recommendedName>
        <fullName evidence="4">Prenyltransferase</fullName>
    </recommendedName>
</protein>
<name>A0A1G8V014_9FLAO</name>
<feature type="transmembrane region" description="Helical" evidence="1">
    <location>
        <begin position="12"/>
        <end position="33"/>
    </location>
</feature>
<evidence type="ECO:0000256" key="1">
    <source>
        <dbReference type="SAM" id="Phobius"/>
    </source>
</evidence>
<keyword evidence="1" id="KW-0472">Membrane</keyword>
<feature type="transmembrane region" description="Helical" evidence="1">
    <location>
        <begin position="129"/>
        <end position="152"/>
    </location>
</feature>
<proteinExistence type="predicted"/>
<dbReference type="Proteomes" id="UP000199580">
    <property type="component" value="Unassembled WGS sequence"/>
</dbReference>
<keyword evidence="3" id="KW-1185">Reference proteome</keyword>
<feature type="transmembrane region" description="Helical" evidence="1">
    <location>
        <begin position="225"/>
        <end position="243"/>
    </location>
</feature>
<evidence type="ECO:0000313" key="3">
    <source>
        <dbReference type="Proteomes" id="UP000199580"/>
    </source>
</evidence>
<organism evidence="2 3">
    <name type="scientific">Flavobacterium noncentrifugens</name>
    <dbReference type="NCBI Taxonomy" id="1128970"/>
    <lineage>
        <taxon>Bacteria</taxon>
        <taxon>Pseudomonadati</taxon>
        <taxon>Bacteroidota</taxon>
        <taxon>Flavobacteriia</taxon>
        <taxon>Flavobacteriales</taxon>
        <taxon>Flavobacteriaceae</taxon>
        <taxon>Flavobacterium</taxon>
    </lineage>
</organism>
<keyword evidence="1" id="KW-1133">Transmembrane helix</keyword>
<reference evidence="2 3" key="1">
    <citation type="submission" date="2016-10" db="EMBL/GenBank/DDBJ databases">
        <authorList>
            <person name="de Groot N.N."/>
        </authorList>
    </citation>
    <scope>NUCLEOTIDE SEQUENCE [LARGE SCALE GENOMIC DNA]</scope>
    <source>
        <strain evidence="2 3">CGMCC 1.10076</strain>
    </source>
</reference>
<feature type="transmembrane region" description="Helical" evidence="1">
    <location>
        <begin position="76"/>
        <end position="94"/>
    </location>
</feature>
<dbReference type="EMBL" id="FNEZ01000002">
    <property type="protein sequence ID" value="SDJ58530.1"/>
    <property type="molecule type" value="Genomic_DNA"/>
</dbReference>
<accession>A0A1G8V014</accession>
<keyword evidence="1" id="KW-0812">Transmembrane</keyword>
<dbReference type="RefSeq" id="WP_091392620.1">
    <property type="nucleotide sequence ID" value="NZ_BKAI01000003.1"/>
</dbReference>
<dbReference type="STRING" id="1128970.SAMN04487935_1092"/>
<gene>
    <name evidence="2" type="ORF">SAMN04487935_1092</name>
</gene>
<evidence type="ECO:0000313" key="2">
    <source>
        <dbReference type="EMBL" id="SDJ58530.1"/>
    </source>
</evidence>
<dbReference type="OrthoDB" id="1467772at2"/>
<evidence type="ECO:0008006" key="4">
    <source>
        <dbReference type="Google" id="ProtNLM"/>
    </source>
</evidence>
<sequence length="275" mass="31586">MNFLKRIFDFYLQGSIHVALSVYALIHVTFILLHLTPDNYMSGFGFFGTIVGYNFVKYDSIARSGKPELLVKLKWFIALSFAAFIGTAFCFFHLQLTTQIVSAVFLLITTLYTLPFFPNHKNARSWAGLKIYIVALCWVGVTFILPVLNAGIPMETDFFIICVKRFILIVVLLFVFEIIDLAWDDPHLQTVPQQIGVKRTKQLGVALLLVFLILELFQMDESWPRFIINSGLIAITSLFLIFANERRSKYYTAFWTESIPVLWWILLLAFGKALN</sequence>
<feature type="transmembrane region" description="Helical" evidence="1">
    <location>
        <begin position="100"/>
        <end position="117"/>
    </location>
</feature>